<reference evidence="1 2" key="1">
    <citation type="journal article" date="2024" name="Nat. Commun.">
        <title>Phylogenomics reveals the evolutionary origins of lichenization in chlorophyte algae.</title>
        <authorList>
            <person name="Puginier C."/>
            <person name="Libourel C."/>
            <person name="Otte J."/>
            <person name="Skaloud P."/>
            <person name="Haon M."/>
            <person name="Grisel S."/>
            <person name="Petersen M."/>
            <person name="Berrin J.G."/>
            <person name="Delaux P.M."/>
            <person name="Dal Grande F."/>
            <person name="Keller J."/>
        </authorList>
    </citation>
    <scope>NUCLEOTIDE SEQUENCE [LARGE SCALE GENOMIC DNA]</scope>
    <source>
        <strain evidence="1 2">SAG 2036</strain>
    </source>
</reference>
<dbReference type="EMBL" id="JALJOQ010000057">
    <property type="protein sequence ID" value="KAK9803738.1"/>
    <property type="molecule type" value="Genomic_DNA"/>
</dbReference>
<gene>
    <name evidence="1" type="ORF">WJX73_009779</name>
</gene>
<sequence>MDSCIRRLKGGCSRLELSDRVARELFWFLIVRRCAGDEQGIRLDPSSKMDSLLRWTLLETDVLAELERLVGKVHYTQAEKPDSEEERMLRRLRSMDEMARQGWQPDLGVWEEEEGSLMTKEALRYSGGAVCL</sequence>
<name>A0AAW1P5E6_9CHLO</name>
<evidence type="ECO:0000313" key="1">
    <source>
        <dbReference type="EMBL" id="KAK9803738.1"/>
    </source>
</evidence>
<dbReference type="Proteomes" id="UP001465755">
    <property type="component" value="Unassembled WGS sequence"/>
</dbReference>
<comment type="caution">
    <text evidence="1">The sequence shown here is derived from an EMBL/GenBank/DDBJ whole genome shotgun (WGS) entry which is preliminary data.</text>
</comment>
<proteinExistence type="predicted"/>
<evidence type="ECO:0000313" key="2">
    <source>
        <dbReference type="Proteomes" id="UP001465755"/>
    </source>
</evidence>
<dbReference type="AlphaFoldDB" id="A0AAW1P5E6"/>
<keyword evidence="2" id="KW-1185">Reference proteome</keyword>
<accession>A0AAW1P5E6</accession>
<protein>
    <submittedName>
        <fullName evidence="1">Uncharacterized protein</fullName>
    </submittedName>
</protein>
<organism evidence="1 2">
    <name type="scientific">Symbiochloris irregularis</name>
    <dbReference type="NCBI Taxonomy" id="706552"/>
    <lineage>
        <taxon>Eukaryota</taxon>
        <taxon>Viridiplantae</taxon>
        <taxon>Chlorophyta</taxon>
        <taxon>core chlorophytes</taxon>
        <taxon>Trebouxiophyceae</taxon>
        <taxon>Trebouxiales</taxon>
        <taxon>Trebouxiaceae</taxon>
        <taxon>Symbiochloris</taxon>
    </lineage>
</organism>